<evidence type="ECO:0000256" key="2">
    <source>
        <dbReference type="ARBA" id="ARBA00022980"/>
    </source>
</evidence>
<proteinExistence type="inferred from homology"/>
<evidence type="ECO:0000256" key="4">
    <source>
        <dbReference type="ARBA" id="ARBA00035178"/>
    </source>
</evidence>
<comment type="similarity">
    <text evidence="1 5">Belongs to the bacterial ribosomal protein bL32 family.</text>
</comment>
<evidence type="ECO:0000313" key="8">
    <source>
        <dbReference type="Proteomes" id="UP000177629"/>
    </source>
</evidence>
<dbReference type="GO" id="GO:0003735">
    <property type="term" value="F:structural constituent of ribosome"/>
    <property type="evidence" value="ECO:0007669"/>
    <property type="project" value="InterPro"/>
</dbReference>
<dbReference type="PANTHER" id="PTHR35534:SF1">
    <property type="entry name" value="LARGE RIBOSOMAL SUBUNIT PROTEIN BL32"/>
    <property type="match status" value="1"/>
</dbReference>
<dbReference type="Proteomes" id="UP000177629">
    <property type="component" value="Unassembled WGS sequence"/>
</dbReference>
<evidence type="ECO:0000256" key="1">
    <source>
        <dbReference type="ARBA" id="ARBA00008560"/>
    </source>
</evidence>
<name>A0A1G2PJ27_9BACT</name>
<dbReference type="InterPro" id="IPR044957">
    <property type="entry name" value="Ribosomal_bL32_bact"/>
</dbReference>
<reference evidence="7 8" key="1">
    <citation type="journal article" date="2016" name="Nat. Commun.">
        <title>Thousands of microbial genomes shed light on interconnected biogeochemical processes in an aquifer system.</title>
        <authorList>
            <person name="Anantharaman K."/>
            <person name="Brown C.T."/>
            <person name="Hug L.A."/>
            <person name="Sharon I."/>
            <person name="Castelle C.J."/>
            <person name="Probst A.J."/>
            <person name="Thomas B.C."/>
            <person name="Singh A."/>
            <person name="Wilkins M.J."/>
            <person name="Karaoz U."/>
            <person name="Brodie E.L."/>
            <person name="Williams K.H."/>
            <person name="Hubbard S.S."/>
            <person name="Banfield J.F."/>
        </authorList>
    </citation>
    <scope>NUCLEOTIDE SEQUENCE [LARGE SCALE GENOMIC DNA]</scope>
</reference>
<dbReference type="InterPro" id="IPR011332">
    <property type="entry name" value="Ribosomal_zn-bd"/>
</dbReference>
<comment type="caution">
    <text evidence="7">The sequence shown here is derived from an EMBL/GenBank/DDBJ whole genome shotgun (WGS) entry which is preliminary data.</text>
</comment>
<dbReference type="STRING" id="1802362.A2806_03425"/>
<evidence type="ECO:0000256" key="3">
    <source>
        <dbReference type="ARBA" id="ARBA00023274"/>
    </source>
</evidence>
<feature type="compositionally biased region" description="Basic and acidic residues" evidence="6">
    <location>
        <begin position="70"/>
        <end position="91"/>
    </location>
</feature>
<feature type="region of interest" description="Disordered" evidence="6">
    <location>
        <begin position="66"/>
        <end position="98"/>
    </location>
</feature>
<accession>A0A1G2PJ27</accession>
<organism evidence="7 8">
    <name type="scientific">Candidatus Terrybacteria bacterium RIFCSPHIGHO2_01_FULL_48_17</name>
    <dbReference type="NCBI Taxonomy" id="1802362"/>
    <lineage>
        <taxon>Bacteria</taxon>
        <taxon>Candidatus Terryibacteriota</taxon>
    </lineage>
</organism>
<evidence type="ECO:0000256" key="6">
    <source>
        <dbReference type="SAM" id="MobiDB-lite"/>
    </source>
</evidence>
<dbReference type="Pfam" id="PF01783">
    <property type="entry name" value="Ribosomal_L32p"/>
    <property type="match status" value="1"/>
</dbReference>
<dbReference type="AlphaFoldDB" id="A0A1G2PJ27"/>
<dbReference type="PANTHER" id="PTHR35534">
    <property type="entry name" value="50S RIBOSOMAL PROTEIN L32"/>
    <property type="match status" value="1"/>
</dbReference>
<protein>
    <recommendedName>
        <fullName evidence="4 5">Large ribosomal subunit protein bL32</fullName>
    </recommendedName>
</protein>
<evidence type="ECO:0000256" key="5">
    <source>
        <dbReference type="HAMAP-Rule" id="MF_00340"/>
    </source>
</evidence>
<gene>
    <name evidence="5" type="primary">rpmF</name>
    <name evidence="7" type="ORF">A2806_03425</name>
</gene>
<dbReference type="HAMAP" id="MF_00340">
    <property type="entry name" value="Ribosomal_bL32"/>
    <property type="match status" value="1"/>
</dbReference>
<dbReference type="EMBL" id="MHSS01000015">
    <property type="protein sequence ID" value="OHA47641.1"/>
    <property type="molecule type" value="Genomic_DNA"/>
</dbReference>
<dbReference type="GO" id="GO:0006412">
    <property type="term" value="P:translation"/>
    <property type="evidence" value="ECO:0007669"/>
    <property type="project" value="UniProtKB-UniRule"/>
</dbReference>
<keyword evidence="2 5" id="KW-0689">Ribosomal protein</keyword>
<dbReference type="SUPFAM" id="SSF57829">
    <property type="entry name" value="Zn-binding ribosomal proteins"/>
    <property type="match status" value="1"/>
</dbReference>
<sequence length="98" mass="11213">MSTARQRHTKGRRNRRRSQIRLLAPQLVVCNHCKAMKISHFVCGRCGYYGTTEVIDTLAKLTKKERKKKEKEQAARAEAESQARQGEEIVPAHKAPQL</sequence>
<dbReference type="InterPro" id="IPR002677">
    <property type="entry name" value="Ribosomal_bL32"/>
</dbReference>
<dbReference type="GO" id="GO:0015934">
    <property type="term" value="C:large ribosomal subunit"/>
    <property type="evidence" value="ECO:0007669"/>
    <property type="project" value="InterPro"/>
</dbReference>
<evidence type="ECO:0000313" key="7">
    <source>
        <dbReference type="EMBL" id="OHA47641.1"/>
    </source>
</evidence>
<keyword evidence="3 5" id="KW-0687">Ribonucleoprotein</keyword>
<dbReference type="NCBIfam" id="TIGR01031">
    <property type="entry name" value="rpmF_bact"/>
    <property type="match status" value="1"/>
</dbReference>